<feature type="compositionally biased region" description="Basic and acidic residues" evidence="6">
    <location>
        <begin position="99"/>
        <end position="116"/>
    </location>
</feature>
<evidence type="ECO:0000256" key="2">
    <source>
        <dbReference type="ARBA" id="ARBA00010271"/>
    </source>
</evidence>
<evidence type="ECO:0000256" key="3">
    <source>
        <dbReference type="ARBA" id="ARBA00022676"/>
    </source>
</evidence>
<dbReference type="Pfam" id="PF03016">
    <property type="entry name" value="Exostosin_GT47"/>
    <property type="match status" value="1"/>
</dbReference>
<comment type="similarity">
    <text evidence="2">Belongs to the glycosyltransferase 47 family.</text>
</comment>
<evidence type="ECO:0000256" key="7">
    <source>
        <dbReference type="SAM" id="Phobius"/>
    </source>
</evidence>
<evidence type="ECO:0000256" key="4">
    <source>
        <dbReference type="ARBA" id="ARBA00022968"/>
    </source>
</evidence>
<comment type="subcellular location">
    <subcellularLocation>
        <location evidence="1">Golgi apparatus membrane</location>
        <topology evidence="1">Single-pass type II membrane protein</topology>
    </subcellularLocation>
</comment>
<keyword evidence="7" id="KW-0472">Membrane</keyword>
<dbReference type="AlphaFoldDB" id="A0A9Q1JMX8"/>
<accession>A0A9Q1JMX8</accession>
<evidence type="ECO:0000313" key="10">
    <source>
        <dbReference type="Proteomes" id="UP001153076"/>
    </source>
</evidence>
<sequence>MAPWTWTQRCGQQLGSRRKLSLMLITLAFVTSSIVLMYLSFHLDMAFSLHERPCTPSLSFPPLSKVVKFNNDLLLSSVMKLSQNGSGFVMMISPSVGKLQDHSTGGDRKGDDDFHGRNRAALPSDNQLLKTLGSSSGSSKSKPSYNHQDVFHDKEIFLQNYKEMKKSLKVYIYPPKKNDHFANVFLPQNKDQNPGGNYASEAYFKNVLFKSHFITKNPLKADLFFLSFSIASLRHDRRVGVAGLQDFIRLYTTSITQEYPYWNRTGGADHFYVACHSIGRMAMEEVEQVKANAIQVVCSSSYFLPNYFTHKDVCLPQIWPRHEEPSGLDSSNRKKLAFFAGAMNSLVRKMLLQAWKNDSSIFAHEGRLKTPYSEQFLKSKYCLHLKGFEVNTARVADALYYGCVPVILADHYDLPFMDILNWRSFSVVIRTSDIPHLKKILEGISPEEYSVLHTNVLKVRRHFQWNATPLDFDTFYMVMYELWLRRSSIKVMS</sequence>
<keyword evidence="7" id="KW-1133">Transmembrane helix</keyword>
<feature type="region of interest" description="Disordered" evidence="6">
    <location>
        <begin position="98"/>
        <end position="120"/>
    </location>
</feature>
<dbReference type="PANTHER" id="PTHR11062:SF95">
    <property type="entry name" value="EXOSTOSIN GT47 DOMAIN-CONTAINING PROTEIN"/>
    <property type="match status" value="1"/>
</dbReference>
<gene>
    <name evidence="9" type="ORF">Cgig2_019114</name>
</gene>
<dbReference type="EMBL" id="JAKOGI010001513">
    <property type="protein sequence ID" value="KAJ8425225.1"/>
    <property type="molecule type" value="Genomic_DNA"/>
</dbReference>
<proteinExistence type="inferred from homology"/>
<evidence type="ECO:0000256" key="5">
    <source>
        <dbReference type="ARBA" id="ARBA00023034"/>
    </source>
</evidence>
<feature type="domain" description="Exostosin GT47" evidence="8">
    <location>
        <begin position="164"/>
        <end position="442"/>
    </location>
</feature>
<feature type="transmembrane region" description="Helical" evidence="7">
    <location>
        <begin position="20"/>
        <end position="41"/>
    </location>
</feature>
<evidence type="ECO:0000256" key="6">
    <source>
        <dbReference type="SAM" id="MobiDB-lite"/>
    </source>
</evidence>
<evidence type="ECO:0000256" key="1">
    <source>
        <dbReference type="ARBA" id="ARBA00004323"/>
    </source>
</evidence>
<evidence type="ECO:0000259" key="8">
    <source>
        <dbReference type="Pfam" id="PF03016"/>
    </source>
</evidence>
<keyword evidence="7" id="KW-0812">Transmembrane</keyword>
<keyword evidence="5" id="KW-0333">Golgi apparatus</keyword>
<dbReference type="OrthoDB" id="1924787at2759"/>
<evidence type="ECO:0000313" key="9">
    <source>
        <dbReference type="EMBL" id="KAJ8425225.1"/>
    </source>
</evidence>
<name>A0A9Q1JMX8_9CARY</name>
<dbReference type="InterPro" id="IPR004263">
    <property type="entry name" value="Exostosin"/>
</dbReference>
<dbReference type="Proteomes" id="UP001153076">
    <property type="component" value="Unassembled WGS sequence"/>
</dbReference>
<protein>
    <recommendedName>
        <fullName evidence="8">Exostosin GT47 domain-containing protein</fullName>
    </recommendedName>
</protein>
<keyword evidence="3" id="KW-0328">Glycosyltransferase</keyword>
<dbReference type="PANTHER" id="PTHR11062">
    <property type="entry name" value="EXOSTOSIN HEPARAN SULFATE GLYCOSYLTRANSFERASE -RELATED"/>
    <property type="match status" value="1"/>
</dbReference>
<comment type="caution">
    <text evidence="9">The sequence shown here is derived from an EMBL/GenBank/DDBJ whole genome shotgun (WGS) entry which is preliminary data.</text>
</comment>
<keyword evidence="3" id="KW-0808">Transferase</keyword>
<dbReference type="InterPro" id="IPR040911">
    <property type="entry name" value="Exostosin_GT47"/>
</dbReference>
<reference evidence="9" key="1">
    <citation type="submission" date="2022-04" db="EMBL/GenBank/DDBJ databases">
        <title>Carnegiea gigantea Genome sequencing and assembly v2.</title>
        <authorList>
            <person name="Copetti D."/>
            <person name="Sanderson M.J."/>
            <person name="Burquez A."/>
            <person name="Wojciechowski M.F."/>
        </authorList>
    </citation>
    <scope>NUCLEOTIDE SEQUENCE</scope>
    <source>
        <strain evidence="9">SGP5-SGP5p</strain>
        <tissue evidence="9">Aerial part</tissue>
    </source>
</reference>
<dbReference type="GO" id="GO:0000139">
    <property type="term" value="C:Golgi membrane"/>
    <property type="evidence" value="ECO:0007669"/>
    <property type="project" value="UniProtKB-SubCell"/>
</dbReference>
<keyword evidence="4" id="KW-0735">Signal-anchor</keyword>
<dbReference type="GO" id="GO:0016757">
    <property type="term" value="F:glycosyltransferase activity"/>
    <property type="evidence" value="ECO:0007669"/>
    <property type="project" value="UniProtKB-KW"/>
</dbReference>
<organism evidence="9 10">
    <name type="scientific">Carnegiea gigantea</name>
    <dbReference type="NCBI Taxonomy" id="171969"/>
    <lineage>
        <taxon>Eukaryota</taxon>
        <taxon>Viridiplantae</taxon>
        <taxon>Streptophyta</taxon>
        <taxon>Embryophyta</taxon>
        <taxon>Tracheophyta</taxon>
        <taxon>Spermatophyta</taxon>
        <taxon>Magnoliopsida</taxon>
        <taxon>eudicotyledons</taxon>
        <taxon>Gunneridae</taxon>
        <taxon>Pentapetalae</taxon>
        <taxon>Caryophyllales</taxon>
        <taxon>Cactineae</taxon>
        <taxon>Cactaceae</taxon>
        <taxon>Cactoideae</taxon>
        <taxon>Echinocereeae</taxon>
        <taxon>Carnegiea</taxon>
    </lineage>
</organism>
<keyword evidence="10" id="KW-1185">Reference proteome</keyword>